<evidence type="ECO:0000259" key="3">
    <source>
        <dbReference type="PROSITE" id="PS50110"/>
    </source>
</evidence>
<evidence type="ECO:0000256" key="1">
    <source>
        <dbReference type="ARBA" id="ARBA00022553"/>
    </source>
</evidence>
<dbReference type="EMBL" id="NXDM01000010">
    <property type="protein sequence ID" value="PCK80897.1"/>
    <property type="molecule type" value="Genomic_DNA"/>
</dbReference>
<dbReference type="PROSITE" id="PS50110">
    <property type="entry name" value="RESPONSE_REGULATORY"/>
    <property type="match status" value="1"/>
</dbReference>
<dbReference type="RefSeq" id="WP_086156556.1">
    <property type="nucleotide sequence ID" value="NZ_CP104155.1"/>
</dbReference>
<name>A0A2A5KVE6_9HYPH</name>
<reference evidence="4 5" key="1">
    <citation type="submission" date="2017-09" db="EMBL/GenBank/DDBJ databases">
        <title>Comparative genomics of rhizobia isolated from Phaseolus vulgaris in China.</title>
        <authorList>
            <person name="Tong W."/>
        </authorList>
    </citation>
    <scope>NUCLEOTIDE SEQUENCE [LARGE SCALE GENOMIC DNA]</scope>
    <source>
        <strain evidence="4 5">L101</strain>
    </source>
</reference>
<dbReference type="PANTHER" id="PTHR44591">
    <property type="entry name" value="STRESS RESPONSE REGULATOR PROTEIN 1"/>
    <property type="match status" value="1"/>
</dbReference>
<feature type="modified residue" description="4-aspartylphosphate" evidence="2">
    <location>
        <position position="57"/>
    </location>
</feature>
<dbReference type="Pfam" id="PF00072">
    <property type="entry name" value="Response_reg"/>
    <property type="match status" value="1"/>
</dbReference>
<dbReference type="InterPro" id="IPR001789">
    <property type="entry name" value="Sig_transdc_resp-reg_receiver"/>
</dbReference>
<dbReference type="SUPFAM" id="SSF52172">
    <property type="entry name" value="CheY-like"/>
    <property type="match status" value="1"/>
</dbReference>
<sequence length="118" mass="12785">MAERIHSVLVVEDEFFIAHQLQDALEAGGFLVLGPAATVTEAIDLINSERPDAAVLDFNLGRENVVPVALHLKTLKVPYVLATAYDKTGLASAFLFADALNLGKPTDLQRLVETIRSL</sequence>
<dbReference type="InterPro" id="IPR011006">
    <property type="entry name" value="CheY-like_superfamily"/>
</dbReference>
<proteinExistence type="predicted"/>
<accession>A0A2A5KVE6</accession>
<comment type="caution">
    <text evidence="4">The sequence shown here is derived from an EMBL/GenBank/DDBJ whole genome shotgun (WGS) entry which is preliminary data.</text>
</comment>
<keyword evidence="1 2" id="KW-0597">Phosphoprotein</keyword>
<dbReference type="InterPro" id="IPR050595">
    <property type="entry name" value="Bact_response_regulator"/>
</dbReference>
<evidence type="ECO:0000256" key="2">
    <source>
        <dbReference type="PROSITE-ProRule" id="PRU00169"/>
    </source>
</evidence>
<keyword evidence="5" id="KW-1185">Reference proteome</keyword>
<dbReference type="PANTHER" id="PTHR44591:SF24">
    <property type="entry name" value="PROTEIN-GLUTAMATE METHYLESTERASE_PROTEIN-GLUTAMINE GLUTAMINASE 1"/>
    <property type="match status" value="1"/>
</dbReference>
<dbReference type="Gene3D" id="3.40.50.2300">
    <property type="match status" value="1"/>
</dbReference>
<protein>
    <recommendedName>
        <fullName evidence="3">Response regulatory domain-containing protein</fullName>
    </recommendedName>
</protein>
<dbReference type="AlphaFoldDB" id="A0A2A5KVE6"/>
<evidence type="ECO:0000313" key="4">
    <source>
        <dbReference type="EMBL" id="PCK80897.1"/>
    </source>
</evidence>
<evidence type="ECO:0000313" key="5">
    <source>
        <dbReference type="Proteomes" id="UP000218807"/>
    </source>
</evidence>
<dbReference type="SMART" id="SM00448">
    <property type="entry name" value="REC"/>
    <property type="match status" value="1"/>
</dbReference>
<organism evidence="4 5">
    <name type="scientific">Rhizobium sophoriradicis</name>
    <dbReference type="NCBI Taxonomy" id="1535245"/>
    <lineage>
        <taxon>Bacteria</taxon>
        <taxon>Pseudomonadati</taxon>
        <taxon>Pseudomonadota</taxon>
        <taxon>Alphaproteobacteria</taxon>
        <taxon>Hyphomicrobiales</taxon>
        <taxon>Rhizobiaceae</taxon>
        <taxon>Rhizobium/Agrobacterium group</taxon>
        <taxon>Rhizobium</taxon>
    </lineage>
</organism>
<gene>
    <name evidence="4" type="ORF">CPT34_12070</name>
</gene>
<dbReference type="GO" id="GO:0000160">
    <property type="term" value="P:phosphorelay signal transduction system"/>
    <property type="evidence" value="ECO:0007669"/>
    <property type="project" value="InterPro"/>
</dbReference>
<dbReference type="Proteomes" id="UP000218807">
    <property type="component" value="Unassembled WGS sequence"/>
</dbReference>
<feature type="domain" description="Response regulatory" evidence="3">
    <location>
        <begin position="7"/>
        <end position="118"/>
    </location>
</feature>